<dbReference type="EMBL" id="BLAD01000106">
    <property type="protein sequence ID" value="GES05600.1"/>
    <property type="molecule type" value="Genomic_DNA"/>
</dbReference>
<dbReference type="SMART" id="SM00867">
    <property type="entry name" value="YceI"/>
    <property type="match status" value="1"/>
</dbReference>
<protein>
    <submittedName>
        <fullName evidence="3">Polyisoprenoid-binding protein</fullName>
    </submittedName>
</protein>
<dbReference type="OrthoDB" id="9811006at2"/>
<dbReference type="PANTHER" id="PTHR34406">
    <property type="entry name" value="PROTEIN YCEI"/>
    <property type="match status" value="1"/>
</dbReference>
<dbReference type="InterPro" id="IPR036761">
    <property type="entry name" value="TTHA0802/YceI-like_sf"/>
</dbReference>
<proteinExistence type="inferred from homology"/>
<keyword evidence="4" id="KW-1185">Reference proteome</keyword>
<dbReference type="AlphaFoldDB" id="A0A5M3WBJ4"/>
<evidence type="ECO:0000259" key="2">
    <source>
        <dbReference type="SMART" id="SM00867"/>
    </source>
</evidence>
<evidence type="ECO:0000313" key="3">
    <source>
        <dbReference type="EMBL" id="GES05600.1"/>
    </source>
</evidence>
<comment type="caution">
    <text evidence="3">The sequence shown here is derived from an EMBL/GenBank/DDBJ whole genome shotgun (WGS) entry which is preliminary data.</text>
</comment>
<comment type="similarity">
    <text evidence="1">Belongs to the UPF0312 family.</text>
</comment>
<sequence length="188" mass="20448">MSIREWQGLNIPVAGEFALDVAHTRVGFVAKHMMVSKVRGNFAEFSGKIVVAENPLESAVEVTLKAESINTGVNDRDGHLRGDDFLSVDKFPEITFRSTAVQNFSGDEFTLVGDLTVRDVTKQVAFKAEFGGAATNPWGQEIFGFTAVTEIDREAFGLTWNQALEAGGVLVGKKVKIEIEGEAVRQQG</sequence>
<organism evidence="3 4">
    <name type="scientific">Acrocarpospora corrugata</name>
    <dbReference type="NCBI Taxonomy" id="35763"/>
    <lineage>
        <taxon>Bacteria</taxon>
        <taxon>Bacillati</taxon>
        <taxon>Actinomycetota</taxon>
        <taxon>Actinomycetes</taxon>
        <taxon>Streptosporangiales</taxon>
        <taxon>Streptosporangiaceae</taxon>
        <taxon>Acrocarpospora</taxon>
    </lineage>
</organism>
<dbReference type="Proteomes" id="UP000334990">
    <property type="component" value="Unassembled WGS sequence"/>
</dbReference>
<name>A0A5M3WBJ4_9ACTN</name>
<accession>A0A5M3WBJ4</accession>
<dbReference type="Gene3D" id="2.40.128.110">
    <property type="entry name" value="Lipid/polyisoprenoid-binding, YceI-like"/>
    <property type="match status" value="1"/>
</dbReference>
<dbReference type="RefSeq" id="WP_155341583.1">
    <property type="nucleotide sequence ID" value="NZ_BAAABN010000018.1"/>
</dbReference>
<feature type="domain" description="Lipid/polyisoprenoid-binding YceI-like" evidence="2">
    <location>
        <begin position="16"/>
        <end position="184"/>
    </location>
</feature>
<evidence type="ECO:0000256" key="1">
    <source>
        <dbReference type="ARBA" id="ARBA00008812"/>
    </source>
</evidence>
<dbReference type="InterPro" id="IPR007372">
    <property type="entry name" value="Lipid/polyisoprenoid-bd_YceI"/>
</dbReference>
<dbReference type="SUPFAM" id="SSF101874">
    <property type="entry name" value="YceI-like"/>
    <property type="match status" value="1"/>
</dbReference>
<dbReference type="Pfam" id="PF04264">
    <property type="entry name" value="YceI"/>
    <property type="match status" value="1"/>
</dbReference>
<evidence type="ECO:0000313" key="4">
    <source>
        <dbReference type="Proteomes" id="UP000334990"/>
    </source>
</evidence>
<reference evidence="3 4" key="1">
    <citation type="submission" date="2019-10" db="EMBL/GenBank/DDBJ databases">
        <title>Whole genome shotgun sequence of Acrocarpospora corrugata NBRC 13972.</title>
        <authorList>
            <person name="Ichikawa N."/>
            <person name="Kimura A."/>
            <person name="Kitahashi Y."/>
            <person name="Komaki H."/>
            <person name="Oguchi A."/>
        </authorList>
    </citation>
    <scope>NUCLEOTIDE SEQUENCE [LARGE SCALE GENOMIC DNA]</scope>
    <source>
        <strain evidence="3 4">NBRC 13972</strain>
    </source>
</reference>
<dbReference type="PANTHER" id="PTHR34406:SF1">
    <property type="entry name" value="PROTEIN YCEI"/>
    <property type="match status" value="1"/>
</dbReference>
<gene>
    <name evidence="3" type="ORF">Acor_76680</name>
</gene>